<dbReference type="VEuPathDB" id="MicrosporidiaDB:AEWR_041030"/>
<keyword evidence="2" id="KW-0472">Membrane</keyword>
<dbReference type="VEuPathDB" id="MicrosporidiaDB:ECU04_1080"/>
<reference evidence="3" key="1">
    <citation type="journal article" date="2013" name="Eukaryot. Cell">
        <title>Extremely Reduced Levels of Heterozygosity in the Vertebrate Pathogen Encephalitozoon cuniculi.</title>
        <authorList>
            <person name="Selman M."/>
            <person name="Sak B."/>
            <person name="Kvac M."/>
            <person name="Farinelli L."/>
            <person name="Weiss L.M."/>
            <person name="Corradi N."/>
        </authorList>
    </citation>
    <scope>NUCLEOTIDE SEQUENCE</scope>
</reference>
<organism evidence="3">
    <name type="scientific">Encephalitozoon cuniculi</name>
    <name type="common">Microsporidian parasite</name>
    <dbReference type="NCBI Taxonomy" id="6035"/>
    <lineage>
        <taxon>Eukaryota</taxon>
        <taxon>Fungi</taxon>
        <taxon>Fungi incertae sedis</taxon>
        <taxon>Microsporidia</taxon>
        <taxon>Unikaryonidae</taxon>
        <taxon>Encephalitozoon</taxon>
    </lineage>
</organism>
<feature type="compositionally biased region" description="Polar residues" evidence="1">
    <location>
        <begin position="1"/>
        <end position="13"/>
    </location>
</feature>
<proteinExistence type="predicted"/>
<dbReference type="VEuPathDB" id="MicrosporidiaDB:AEWQ_041030"/>
<evidence type="ECO:0000256" key="1">
    <source>
        <dbReference type="SAM" id="MobiDB-lite"/>
    </source>
</evidence>
<gene>
    <name evidence="3" type="ORF">ECU04_1080</name>
</gene>
<dbReference type="AlphaFoldDB" id="M1K3A4"/>
<feature type="region of interest" description="Disordered" evidence="1">
    <location>
        <begin position="1"/>
        <end position="31"/>
    </location>
</feature>
<feature type="transmembrane region" description="Helical" evidence="2">
    <location>
        <begin position="81"/>
        <end position="109"/>
    </location>
</feature>
<accession>M1K3A4</accession>
<evidence type="ECO:0000256" key="2">
    <source>
        <dbReference type="SAM" id="Phobius"/>
    </source>
</evidence>
<keyword evidence="2" id="KW-0812">Transmembrane</keyword>
<name>M1K3A4_ENCCN</name>
<evidence type="ECO:0000313" key="3">
    <source>
        <dbReference type="EMBL" id="AGE95338.1"/>
    </source>
</evidence>
<dbReference type="EMBL" id="KC513606">
    <property type="protein sequence ID" value="AGE95338.1"/>
    <property type="molecule type" value="Genomic_DNA"/>
</dbReference>
<feature type="compositionally biased region" description="Basic and acidic residues" evidence="1">
    <location>
        <begin position="15"/>
        <end position="31"/>
    </location>
</feature>
<protein>
    <submittedName>
        <fullName evidence="3">Uncharacterized protein</fullName>
    </submittedName>
</protein>
<dbReference type="VEuPathDB" id="MicrosporidiaDB:M970_041030"/>
<sequence>MAESVASSESLPQTKPEEPESKKSPSREAIPKDMPVVNVRDIMMYVENMEGMENKKLIPYVVYLDEQFKEIVQKRRKDARVVFIFMIAIMSMLVIGLIVCGVKLLGYLMEQK</sequence>
<dbReference type="VEuPathDB" id="MicrosporidiaDB:AEWD_041040"/>
<keyword evidence="2" id="KW-1133">Transmembrane helix</keyword>